<protein>
    <submittedName>
        <fullName evidence="2">Uncharacterized protein</fullName>
    </submittedName>
</protein>
<dbReference type="AlphaFoldDB" id="A0A915IM78"/>
<evidence type="ECO:0000313" key="1">
    <source>
        <dbReference type="Proteomes" id="UP000887565"/>
    </source>
</evidence>
<proteinExistence type="predicted"/>
<dbReference type="WBParaSite" id="nRc.2.0.1.t15287-RA">
    <property type="protein sequence ID" value="nRc.2.0.1.t15287-RA"/>
    <property type="gene ID" value="nRc.2.0.1.g15287"/>
</dbReference>
<dbReference type="Proteomes" id="UP000887565">
    <property type="component" value="Unplaced"/>
</dbReference>
<organism evidence="1 2">
    <name type="scientific">Romanomermis culicivorax</name>
    <name type="common">Nematode worm</name>
    <dbReference type="NCBI Taxonomy" id="13658"/>
    <lineage>
        <taxon>Eukaryota</taxon>
        <taxon>Metazoa</taxon>
        <taxon>Ecdysozoa</taxon>
        <taxon>Nematoda</taxon>
        <taxon>Enoplea</taxon>
        <taxon>Dorylaimia</taxon>
        <taxon>Mermithida</taxon>
        <taxon>Mermithoidea</taxon>
        <taxon>Mermithidae</taxon>
        <taxon>Romanomermis</taxon>
    </lineage>
</organism>
<evidence type="ECO:0000313" key="2">
    <source>
        <dbReference type="WBParaSite" id="nRc.2.0.1.t15287-RA"/>
    </source>
</evidence>
<accession>A0A915IM78</accession>
<reference evidence="2" key="1">
    <citation type="submission" date="2022-11" db="UniProtKB">
        <authorList>
            <consortium name="WormBaseParasite"/>
        </authorList>
    </citation>
    <scope>IDENTIFICATION</scope>
</reference>
<keyword evidence="1" id="KW-1185">Reference proteome</keyword>
<sequence>MYGRIEKFKAAEEQRSKNSLKNIDAATPFENAIAIFFIPLDCFDVAATTTQMDAVTTRRSVRFITNVAKTPVSQIAKRGRFFVVGQIRRLPSVVFSGDSGGDVFIGVVHDFIVVLNFALQKIDVIYDWLRLSRTLKFDWTAAMAVVMSRSMDAALEHPPHSQFWWLACCSMLHLHAVEAPRTQALATLHATPADDKATKRAVSL</sequence>
<name>A0A915IM78_ROMCU</name>